<proteinExistence type="inferred from homology"/>
<keyword evidence="2" id="KW-0328">Glycosyltransferase</keyword>
<evidence type="ECO:0000259" key="3">
    <source>
        <dbReference type="PROSITE" id="PS51059"/>
    </source>
</evidence>
<sequence length="233" mass="26840">MWTNDETPMDFSNISWYYLADCGRRHRFEVNCCKIFKIFMYTLGEMFWLDAHHIKWIMGTDALNSNKSQIHRMIQHTVPLSPFTPEFKTVTNYVITEGLLNQSIVSISRIQNIDLWEMFCRKKKQLMRIKGMGMAQERRLFHGTDVRNIDSICKYNFDLRLAGKHGKAYVNGDLGIAASWTHGANAKTIILARVIVGKPTLGHCHLERPDGGDLENSHDCCVDNITHPNICHI</sequence>
<dbReference type="Pfam" id="PF00644">
    <property type="entry name" value="PARP"/>
    <property type="match status" value="1"/>
</dbReference>
<keyword evidence="2" id="KW-0520">NAD</keyword>
<dbReference type="Ensembl" id="ENSNFUT00015005419.1">
    <property type="protein sequence ID" value="ENSNFUP00015005136.1"/>
    <property type="gene ID" value="ENSNFUG00015002580.1"/>
</dbReference>
<evidence type="ECO:0000313" key="5">
    <source>
        <dbReference type="Proteomes" id="UP000694548"/>
    </source>
</evidence>
<reference evidence="4" key="2">
    <citation type="submission" date="2025-08" db="UniProtKB">
        <authorList>
            <consortium name="Ensembl"/>
        </authorList>
    </citation>
    <scope>IDENTIFICATION</scope>
</reference>
<reference evidence="4" key="1">
    <citation type="submission" date="2014-08" db="EMBL/GenBank/DDBJ databases">
        <authorList>
            <person name="Senf B."/>
            <person name="Petzold A."/>
            <person name="Downie B.R."/>
            <person name="Koch P."/>
            <person name="Platzer M."/>
        </authorList>
    </citation>
    <scope>NUCLEOTIDE SEQUENCE [LARGE SCALE GENOMIC DNA]</scope>
    <source>
        <strain evidence="4">GRZ</strain>
    </source>
</reference>
<dbReference type="Proteomes" id="UP000694548">
    <property type="component" value="Chromosome sgr01"/>
</dbReference>
<dbReference type="PANTHER" id="PTHR45740">
    <property type="entry name" value="POLY [ADP-RIBOSE] POLYMERASE"/>
    <property type="match status" value="1"/>
</dbReference>
<feature type="domain" description="PARP catalytic" evidence="3">
    <location>
        <begin position="62"/>
        <end position="233"/>
    </location>
</feature>
<comment type="similarity">
    <text evidence="1">Belongs to the ARTD/PARP family.</text>
</comment>
<dbReference type="InterPro" id="IPR051712">
    <property type="entry name" value="ARTD-AVP"/>
</dbReference>
<dbReference type="SUPFAM" id="SSF56399">
    <property type="entry name" value="ADP-ribosylation"/>
    <property type="match status" value="1"/>
</dbReference>
<reference evidence="4" key="3">
    <citation type="submission" date="2025-09" db="UniProtKB">
        <authorList>
            <consortium name="Ensembl"/>
        </authorList>
    </citation>
    <scope>IDENTIFICATION</scope>
</reference>
<dbReference type="InterPro" id="IPR012317">
    <property type="entry name" value="Poly(ADP-ribose)pol_cat_dom"/>
</dbReference>
<name>A0A8C6KG43_NOTFU</name>
<dbReference type="PANTHER" id="PTHR45740:SF4">
    <property type="entry name" value="PROTEIN MONO-ADP-RIBOSYLTRANSFERASE PARP11"/>
    <property type="match status" value="1"/>
</dbReference>
<dbReference type="GO" id="GO:0003950">
    <property type="term" value="F:NAD+ poly-ADP-ribosyltransferase activity"/>
    <property type="evidence" value="ECO:0007669"/>
    <property type="project" value="UniProtKB-UniRule"/>
</dbReference>
<keyword evidence="5" id="KW-1185">Reference proteome</keyword>
<dbReference type="Gene3D" id="3.90.228.10">
    <property type="match status" value="1"/>
</dbReference>
<accession>A0A8C6KG43</accession>
<dbReference type="PROSITE" id="PS51059">
    <property type="entry name" value="PARP_CATALYTIC"/>
    <property type="match status" value="1"/>
</dbReference>
<dbReference type="GO" id="GO:0005634">
    <property type="term" value="C:nucleus"/>
    <property type="evidence" value="ECO:0007669"/>
    <property type="project" value="TreeGrafter"/>
</dbReference>
<evidence type="ECO:0000313" key="4">
    <source>
        <dbReference type="Ensembl" id="ENSNFUP00015005136.1"/>
    </source>
</evidence>
<organism evidence="4 5">
    <name type="scientific">Nothobranchius furzeri</name>
    <name type="common">Turquoise killifish</name>
    <dbReference type="NCBI Taxonomy" id="105023"/>
    <lineage>
        <taxon>Eukaryota</taxon>
        <taxon>Metazoa</taxon>
        <taxon>Chordata</taxon>
        <taxon>Craniata</taxon>
        <taxon>Vertebrata</taxon>
        <taxon>Euteleostomi</taxon>
        <taxon>Actinopterygii</taxon>
        <taxon>Neopterygii</taxon>
        <taxon>Teleostei</taxon>
        <taxon>Neoteleostei</taxon>
        <taxon>Acanthomorphata</taxon>
        <taxon>Ovalentaria</taxon>
        <taxon>Atherinomorphae</taxon>
        <taxon>Cyprinodontiformes</taxon>
        <taxon>Nothobranchiidae</taxon>
        <taxon>Nothobranchius</taxon>
    </lineage>
</organism>
<dbReference type="AlphaFoldDB" id="A0A8C6KG43"/>
<protein>
    <recommendedName>
        <fullName evidence="2">Poly [ADP-ribose] polymerase</fullName>
        <shortName evidence="2">PARP</shortName>
        <ecNumber evidence="2">2.4.2.-</ecNumber>
    </recommendedName>
</protein>
<dbReference type="EC" id="2.4.2.-" evidence="2"/>
<keyword evidence="2" id="KW-0808">Transferase</keyword>
<dbReference type="GeneTree" id="ENSGT00940000156857"/>
<evidence type="ECO:0000256" key="2">
    <source>
        <dbReference type="RuleBase" id="RU362114"/>
    </source>
</evidence>
<dbReference type="GO" id="GO:1990404">
    <property type="term" value="F:NAD+-protein mono-ADP-ribosyltransferase activity"/>
    <property type="evidence" value="ECO:0007669"/>
    <property type="project" value="TreeGrafter"/>
</dbReference>
<evidence type="ECO:0000256" key="1">
    <source>
        <dbReference type="ARBA" id="ARBA00024347"/>
    </source>
</evidence>